<accession>A0AAU9K4P0</accession>
<feature type="region of interest" description="Disordered" evidence="1">
    <location>
        <begin position="525"/>
        <end position="550"/>
    </location>
</feature>
<dbReference type="SUPFAM" id="SSF48452">
    <property type="entry name" value="TPR-like"/>
    <property type="match status" value="1"/>
</dbReference>
<reference evidence="2" key="1">
    <citation type="submission" date="2021-09" db="EMBL/GenBank/DDBJ databases">
        <authorList>
            <consortium name="AG Swart"/>
            <person name="Singh M."/>
            <person name="Singh A."/>
            <person name="Seah K."/>
            <person name="Emmerich C."/>
        </authorList>
    </citation>
    <scope>NUCLEOTIDE SEQUENCE</scope>
    <source>
        <strain evidence="2">ATCC30299</strain>
    </source>
</reference>
<dbReference type="Proteomes" id="UP001162131">
    <property type="component" value="Unassembled WGS sequence"/>
</dbReference>
<feature type="compositionally biased region" description="Polar residues" evidence="1">
    <location>
        <begin position="389"/>
        <end position="402"/>
    </location>
</feature>
<evidence type="ECO:0000313" key="2">
    <source>
        <dbReference type="EMBL" id="CAG9333469.1"/>
    </source>
</evidence>
<feature type="compositionally biased region" description="Acidic residues" evidence="1">
    <location>
        <begin position="526"/>
        <end position="536"/>
    </location>
</feature>
<protein>
    <submittedName>
        <fullName evidence="2">Uncharacterized protein</fullName>
    </submittedName>
</protein>
<dbReference type="InterPro" id="IPR011990">
    <property type="entry name" value="TPR-like_helical_dom_sf"/>
</dbReference>
<evidence type="ECO:0000256" key="1">
    <source>
        <dbReference type="SAM" id="MobiDB-lite"/>
    </source>
</evidence>
<evidence type="ECO:0000313" key="3">
    <source>
        <dbReference type="Proteomes" id="UP001162131"/>
    </source>
</evidence>
<organism evidence="2 3">
    <name type="scientific">Blepharisma stoltei</name>
    <dbReference type="NCBI Taxonomy" id="1481888"/>
    <lineage>
        <taxon>Eukaryota</taxon>
        <taxon>Sar</taxon>
        <taxon>Alveolata</taxon>
        <taxon>Ciliophora</taxon>
        <taxon>Postciliodesmatophora</taxon>
        <taxon>Heterotrichea</taxon>
        <taxon>Heterotrichida</taxon>
        <taxon>Blepharismidae</taxon>
        <taxon>Blepharisma</taxon>
    </lineage>
</organism>
<feature type="compositionally biased region" description="Polar residues" evidence="1">
    <location>
        <begin position="439"/>
        <end position="450"/>
    </location>
</feature>
<comment type="caution">
    <text evidence="2">The sequence shown here is derived from an EMBL/GenBank/DDBJ whole genome shotgun (WGS) entry which is preliminary data.</text>
</comment>
<name>A0AAU9K4P0_9CILI</name>
<feature type="compositionally biased region" description="Basic residues" evidence="1">
    <location>
        <begin position="359"/>
        <end position="369"/>
    </location>
</feature>
<gene>
    <name evidence="2" type="ORF">BSTOLATCC_MIC58281</name>
</gene>
<proteinExistence type="predicted"/>
<dbReference type="Gene3D" id="1.25.40.10">
    <property type="entry name" value="Tetratricopeptide repeat domain"/>
    <property type="match status" value="1"/>
</dbReference>
<sequence>MEEGSKTLVSEDDVPKLLLEYITLSLQFIEKEEFENALEALSQSEELLEAITTQSGYVDPDLILVTIHNIALCHQKLNRLEECASYLDGCLFNIRTKRNLQKDKQDSKAQNSAAEKLKYLKYECKAHIQLCAIHSQLNKHESAFSHAKIAVKRAQSIIQYCYKVCNNHIQRQKKPGSSIKFRSRNFEQCKYMETPQYQHFNELIVKSFPLLEYLTAKFEGKRMIRRQSMKVPKLDMRSVLGVQHHNDWVYAYNIGDMMAIQLLSILELKTSFGVQAEFTRDLMLDKIFLLVVSHFCMATELRFLACSENSTIKAKEARIWHKKAMDYAKSYLPVECPLYDHVKSSYHRNYKEDLSNTINKKKEKNSKSQRKLESSFRSKRAKTPHTEQTKSQSKLRSSSAKNNLVLKEENRNRLSQRHKTPQLKHSVGKNPPKPEEFSIEQQETNFTEPSPKNEKQYKIDVKPENYIHKQNDMSHPVPYDELDAKLKKIQEHYNKQNKNTCSEESEEIDREEIIITSYDLYGIHSDEEDEDYENFQESDSTGGRNENEGFYLKENNMIGKIISGTGGGH</sequence>
<feature type="region of interest" description="Disordered" evidence="1">
    <location>
        <begin position="353"/>
        <end position="456"/>
    </location>
</feature>
<keyword evidence="3" id="KW-1185">Reference proteome</keyword>
<dbReference type="AlphaFoldDB" id="A0AAU9K4P0"/>
<dbReference type="EMBL" id="CAJZBQ010000056">
    <property type="protein sequence ID" value="CAG9333469.1"/>
    <property type="molecule type" value="Genomic_DNA"/>
</dbReference>